<protein>
    <submittedName>
        <fullName evidence="1">Uncharacterized protein</fullName>
    </submittedName>
</protein>
<organism evidence="1 2">
    <name type="scientific">Coniosporium uncinatum</name>
    <dbReference type="NCBI Taxonomy" id="93489"/>
    <lineage>
        <taxon>Eukaryota</taxon>
        <taxon>Fungi</taxon>
        <taxon>Dikarya</taxon>
        <taxon>Ascomycota</taxon>
        <taxon>Pezizomycotina</taxon>
        <taxon>Dothideomycetes</taxon>
        <taxon>Dothideomycetes incertae sedis</taxon>
        <taxon>Coniosporium</taxon>
    </lineage>
</organism>
<accession>A0ACC3DF15</accession>
<proteinExistence type="predicted"/>
<feature type="non-terminal residue" evidence="1">
    <location>
        <position position="1"/>
    </location>
</feature>
<dbReference type="EMBL" id="JAWDJW010005578">
    <property type="protein sequence ID" value="KAK3067233.1"/>
    <property type="molecule type" value="Genomic_DNA"/>
</dbReference>
<keyword evidence="2" id="KW-1185">Reference proteome</keyword>
<feature type="non-terminal residue" evidence="1">
    <location>
        <position position="131"/>
    </location>
</feature>
<evidence type="ECO:0000313" key="1">
    <source>
        <dbReference type="EMBL" id="KAK3067233.1"/>
    </source>
</evidence>
<dbReference type="Proteomes" id="UP001186974">
    <property type="component" value="Unassembled WGS sequence"/>
</dbReference>
<gene>
    <name evidence="1" type="ORF">LTS18_001240</name>
</gene>
<sequence>RRGWESGKLEPGGGPRGRNWKEAAKAGLEENDERMSQIVTIASISAFNRHITAGLAYTASKAGAVLLGKSMATFLAPWGVRSNVIAPGIYPSEMVPDNAVYSVNQIPAGRQGNFNDMAGAILYLVGKSGAY</sequence>
<name>A0ACC3DF15_9PEZI</name>
<comment type="caution">
    <text evidence="1">The sequence shown here is derived from an EMBL/GenBank/DDBJ whole genome shotgun (WGS) entry which is preliminary data.</text>
</comment>
<evidence type="ECO:0000313" key="2">
    <source>
        <dbReference type="Proteomes" id="UP001186974"/>
    </source>
</evidence>
<reference evidence="1" key="1">
    <citation type="submission" date="2024-09" db="EMBL/GenBank/DDBJ databases">
        <title>Black Yeasts Isolated from many extreme environments.</title>
        <authorList>
            <person name="Coleine C."/>
            <person name="Stajich J.E."/>
            <person name="Selbmann L."/>
        </authorList>
    </citation>
    <scope>NUCLEOTIDE SEQUENCE</scope>
    <source>
        <strain evidence="1">CCFEE 5737</strain>
    </source>
</reference>